<reference evidence="3" key="1">
    <citation type="submission" date="2023-04" db="EMBL/GenBank/DDBJ databases">
        <title>Black Yeasts Isolated from many extreme environments.</title>
        <authorList>
            <person name="Coleine C."/>
            <person name="Stajich J.E."/>
            <person name="Selbmann L."/>
        </authorList>
    </citation>
    <scope>NUCLEOTIDE SEQUENCE</scope>
    <source>
        <strain evidence="3">CCFEE 5312</strain>
    </source>
</reference>
<evidence type="ECO:0000256" key="1">
    <source>
        <dbReference type="SAM" id="Phobius"/>
    </source>
</evidence>
<evidence type="ECO:0000313" key="4">
    <source>
        <dbReference type="Proteomes" id="UP001271007"/>
    </source>
</evidence>
<dbReference type="PANTHER" id="PTHR39614">
    <property type="entry name" value="INTEGRAL MEMBRANE PROTEIN"/>
    <property type="match status" value="1"/>
</dbReference>
<dbReference type="PANTHER" id="PTHR39614:SF2">
    <property type="entry name" value="INTEGRAL MEMBRANE PROTEIN"/>
    <property type="match status" value="1"/>
</dbReference>
<gene>
    <name evidence="3" type="ORF">LTR09_005940</name>
</gene>
<dbReference type="InterPro" id="IPR046529">
    <property type="entry name" value="DUF6594"/>
</dbReference>
<keyword evidence="1" id="KW-1133">Transmembrane helix</keyword>
<feature type="transmembrane region" description="Helical" evidence="1">
    <location>
        <begin position="233"/>
        <end position="260"/>
    </location>
</feature>
<evidence type="ECO:0000313" key="3">
    <source>
        <dbReference type="EMBL" id="KAK3052876.1"/>
    </source>
</evidence>
<organism evidence="3 4">
    <name type="scientific">Extremus antarcticus</name>
    <dbReference type="NCBI Taxonomy" id="702011"/>
    <lineage>
        <taxon>Eukaryota</taxon>
        <taxon>Fungi</taxon>
        <taxon>Dikarya</taxon>
        <taxon>Ascomycota</taxon>
        <taxon>Pezizomycotina</taxon>
        <taxon>Dothideomycetes</taxon>
        <taxon>Dothideomycetidae</taxon>
        <taxon>Mycosphaerellales</taxon>
        <taxon>Extremaceae</taxon>
        <taxon>Extremus</taxon>
    </lineage>
</organism>
<sequence length="430" mass="47902">MTGLTSSTGHSPASAYRSASDYDRQLTENDMRANAWHYFGYPTLSAYMSSSNDFFLLRRFSRASAHCLLYQQHEIAKRGKDLDAWDELARGCKPDGSGASDSFEKDPIKERTEIIKELIPLLREYHGFVNSFSEIKAKPTARQYHIGNLENWLKTHPYAVLTSEQHFKDPKTGHLLEGDLFPIVSKDRSPLRLVVDRWRWLRFQFRLGQRNDRIESDHIAYTSEKGLDCFTNMLILVLGLALLFGLISEVAIFICPVWLVSQLQTKADLKAEVISSFAPRLIVIALTALRLASFDAFSFSTNPTLAIASYVCWTQAELSYAIMAATIPTARKLMLSFITYYNGGGFSTIMSGGVFHTDSATITPGPSKASRSVAYRLDFLPPAEGRSRAVGYSGAVERGGGDDDTGSQEMIIRKETTVEVAVDETSLPAD</sequence>
<evidence type="ECO:0000259" key="2">
    <source>
        <dbReference type="Pfam" id="PF20237"/>
    </source>
</evidence>
<feature type="domain" description="DUF6594" evidence="2">
    <location>
        <begin position="41"/>
        <end position="247"/>
    </location>
</feature>
<dbReference type="EMBL" id="JAWDJX010000018">
    <property type="protein sequence ID" value="KAK3052876.1"/>
    <property type="molecule type" value="Genomic_DNA"/>
</dbReference>
<keyword evidence="1" id="KW-0812">Transmembrane</keyword>
<dbReference type="Pfam" id="PF20237">
    <property type="entry name" value="DUF6594"/>
    <property type="match status" value="1"/>
</dbReference>
<accession>A0AAJ0DF82</accession>
<dbReference type="AlphaFoldDB" id="A0AAJ0DF82"/>
<keyword evidence="1" id="KW-0472">Membrane</keyword>
<comment type="caution">
    <text evidence="3">The sequence shown here is derived from an EMBL/GenBank/DDBJ whole genome shotgun (WGS) entry which is preliminary data.</text>
</comment>
<protein>
    <recommendedName>
        <fullName evidence="2">DUF6594 domain-containing protein</fullName>
    </recommendedName>
</protein>
<keyword evidence="4" id="KW-1185">Reference proteome</keyword>
<proteinExistence type="predicted"/>
<name>A0AAJ0DF82_9PEZI</name>
<dbReference type="Proteomes" id="UP001271007">
    <property type="component" value="Unassembled WGS sequence"/>
</dbReference>